<comment type="caution">
    <text evidence="1">The sequence shown here is derived from an EMBL/GenBank/DDBJ whole genome shotgun (WGS) entry which is preliminary data.</text>
</comment>
<dbReference type="EMBL" id="QTSX02000711">
    <property type="protein sequence ID" value="KAJ9086773.1"/>
    <property type="molecule type" value="Genomic_DNA"/>
</dbReference>
<evidence type="ECO:0000313" key="2">
    <source>
        <dbReference type="Proteomes" id="UP001165960"/>
    </source>
</evidence>
<keyword evidence="2" id="KW-1185">Reference proteome</keyword>
<gene>
    <name evidence="1" type="ORF">DSO57_1000399</name>
</gene>
<accession>A0ACC2UIY9</accession>
<protein>
    <submittedName>
        <fullName evidence="1">Uncharacterized protein</fullName>
    </submittedName>
</protein>
<dbReference type="Proteomes" id="UP001165960">
    <property type="component" value="Unassembled WGS sequence"/>
</dbReference>
<reference evidence="1" key="1">
    <citation type="submission" date="2022-04" db="EMBL/GenBank/DDBJ databases">
        <title>Genome of the entomopathogenic fungus Entomophthora muscae.</title>
        <authorList>
            <person name="Elya C."/>
            <person name="Lovett B.R."/>
            <person name="Lee E."/>
            <person name="Macias A.M."/>
            <person name="Hajek A.E."/>
            <person name="De Bivort B.L."/>
            <person name="Kasson M.T."/>
            <person name="De Fine Licht H.H."/>
            <person name="Stajich J.E."/>
        </authorList>
    </citation>
    <scope>NUCLEOTIDE SEQUENCE</scope>
    <source>
        <strain evidence="1">Berkeley</strain>
    </source>
</reference>
<proteinExistence type="predicted"/>
<sequence length="349" mass="37782">MSKITSDPKLIEIQKALELIESDKTWSVIDDAIQKLSKLYTDEPSMLPQLNKFLMKMRSPIESSITTDRTRLSGAAVSLIQQVAEVLKGEFLPFIDWVLPALLKLPTRTNKVVVTRATNCILTITKVTQLTELIPFYSDATKSISKTLRVASMKAILQVIESFKPESAQIHGQLIEASIRDGAIDSASEVREASRLTYAAYVKTFPDLKASFDESLSEVARKYLLPKPASKTARSTASFKKFMAQKPRADSPVIPASSLKSPVGSIKDSDLAEPGTYVSPASPLSSSCQTPLEATSQSHPCDLATHCSEASALLSKSAISDPSANIPSPVVNQAHAADTTVLETLQTTS</sequence>
<name>A0ACC2UIY9_9FUNG</name>
<evidence type="ECO:0000313" key="1">
    <source>
        <dbReference type="EMBL" id="KAJ9086773.1"/>
    </source>
</evidence>
<organism evidence="1 2">
    <name type="scientific">Entomophthora muscae</name>
    <dbReference type="NCBI Taxonomy" id="34485"/>
    <lineage>
        <taxon>Eukaryota</taxon>
        <taxon>Fungi</taxon>
        <taxon>Fungi incertae sedis</taxon>
        <taxon>Zoopagomycota</taxon>
        <taxon>Entomophthoromycotina</taxon>
        <taxon>Entomophthoromycetes</taxon>
        <taxon>Entomophthorales</taxon>
        <taxon>Entomophthoraceae</taxon>
        <taxon>Entomophthora</taxon>
    </lineage>
</organism>